<comment type="caution">
    <text evidence="1">The sequence shown here is derived from an EMBL/GenBank/DDBJ whole genome shotgun (WGS) entry which is preliminary data.</text>
</comment>
<dbReference type="PANTHER" id="PTHR21716">
    <property type="entry name" value="TRANSMEMBRANE PROTEIN"/>
    <property type="match status" value="1"/>
</dbReference>
<accession>A0ABV2BUJ7</accession>
<sequence>MTKLFVRWFRRNFSNPQAIILTLLLVFIFLAIWLVGPIIMPVLVALVIAYLLDWAVSALHRKGLPRIPAVIFVFLCFCTVSLTILIGIIPLAGQQLETLFQDLPTMIAQIKKLLLTLPDKYPEFITRESLEALVQQLGGNVNNIGDVLVSFSLASFKNIVSLLIYMILVPLLVFFFLKDKEKILSWFLRWLPSERELSTRVWVEVDGQIGAYARGKVVEIFIVGIVSYISFIVFDLNYALLLGVLVGFSVLIPYVGATLVTIPVALVGLIQWGPNDTFLYLMITYLIIQALDGNVLVPLLFSEANNLHPVAIIAAVLFFGGIWGFWGVFFAIPLATLVVAVLEALDSAKVSPTGLEAD</sequence>
<proteinExistence type="predicted"/>
<reference evidence="1 2" key="1">
    <citation type="submission" date="2024-06" db="EMBL/GenBank/DDBJ databases">
        <authorList>
            <person name="Li F."/>
        </authorList>
    </citation>
    <scope>NUCLEOTIDE SEQUENCE [LARGE SCALE GENOMIC DNA]</scope>
    <source>
        <strain evidence="1 2">GXAS 311</strain>
    </source>
</reference>
<evidence type="ECO:0000313" key="1">
    <source>
        <dbReference type="EMBL" id="MET1255443.1"/>
    </source>
</evidence>
<dbReference type="Proteomes" id="UP001548189">
    <property type="component" value="Unassembled WGS sequence"/>
</dbReference>
<dbReference type="Pfam" id="PF01594">
    <property type="entry name" value="AI-2E_transport"/>
    <property type="match status" value="1"/>
</dbReference>
<name>A0ABV2BUJ7_9GAMM</name>
<protein>
    <submittedName>
        <fullName evidence="1">AI-2E family transporter</fullName>
    </submittedName>
</protein>
<dbReference type="PANTHER" id="PTHR21716:SF53">
    <property type="entry name" value="PERMEASE PERM-RELATED"/>
    <property type="match status" value="1"/>
</dbReference>
<dbReference type="EMBL" id="JBEVCJ010000010">
    <property type="protein sequence ID" value="MET1255443.1"/>
    <property type="molecule type" value="Genomic_DNA"/>
</dbReference>
<organism evidence="1 2">
    <name type="scientific">Aliikangiella maris</name>
    <dbReference type="NCBI Taxonomy" id="3162458"/>
    <lineage>
        <taxon>Bacteria</taxon>
        <taxon>Pseudomonadati</taxon>
        <taxon>Pseudomonadota</taxon>
        <taxon>Gammaproteobacteria</taxon>
        <taxon>Oceanospirillales</taxon>
        <taxon>Pleioneaceae</taxon>
        <taxon>Aliikangiella</taxon>
    </lineage>
</organism>
<gene>
    <name evidence="1" type="ORF">ABVT43_09925</name>
</gene>
<dbReference type="InterPro" id="IPR002549">
    <property type="entry name" value="AI-2E-like"/>
</dbReference>
<keyword evidence="2" id="KW-1185">Reference proteome</keyword>
<evidence type="ECO:0000313" key="2">
    <source>
        <dbReference type="Proteomes" id="UP001548189"/>
    </source>
</evidence>